<keyword evidence="2" id="KW-1185">Reference proteome</keyword>
<dbReference type="InterPro" id="IPR031423">
    <property type="entry name" value="Phosphatase_SCO2771"/>
</dbReference>
<comment type="caution">
    <text evidence="1">The sequence shown here is derived from an EMBL/GenBank/DDBJ whole genome shotgun (WGS) entry which is preliminary data.</text>
</comment>
<dbReference type="STRING" id="159449.B4N89_16655"/>
<dbReference type="EMBL" id="MWQN01000001">
    <property type="protein sequence ID" value="OPC82348.1"/>
    <property type="molecule type" value="Genomic_DNA"/>
</dbReference>
<dbReference type="RefSeq" id="WP_078976617.1">
    <property type="nucleotide sequence ID" value="NZ_MWQN01000001.1"/>
</dbReference>
<evidence type="ECO:0000313" key="2">
    <source>
        <dbReference type="Proteomes" id="UP000190037"/>
    </source>
</evidence>
<proteinExistence type="predicted"/>
<sequence length="272" mass="29260">MTVAVPTPSELRSHLVRGRIAGDVATTRENNLRHYRLMSERHPGHLFGLEPDGRWTADDVLALMVRRCGVVADPAHRSGQDTIDPDLTVAALDAYADRIALAAERRERVIVATGHPNGLGDWYRTLARVLREAGCTLLRPAAGWSYRTPTAEGGQGRAIRYRDDVAMVVDDAGDFRHTHSARGIRAMLAELAAGSEPLPDLLIGDHGWAGGAGQAGVAAIGLADCNDPALFVAAEEGRVEVVVPLDDNVAPHLYEPVMAYLLDRSGLSGIDR</sequence>
<dbReference type="Proteomes" id="UP000190037">
    <property type="component" value="Unassembled WGS sequence"/>
</dbReference>
<reference evidence="1 2" key="1">
    <citation type="submission" date="2017-03" db="EMBL/GenBank/DDBJ databases">
        <title>Draft genome sequence of Streptomyces scabrisporus NF3, endophyte isolated from Amphipterygium adstringens.</title>
        <authorList>
            <person name="Vazquez M."/>
            <person name="Ceapa C.D."/>
            <person name="Rodriguez Luna D."/>
            <person name="Sanchez Esquivel S."/>
        </authorList>
    </citation>
    <scope>NUCLEOTIDE SEQUENCE [LARGE SCALE GENOMIC DNA]</scope>
    <source>
        <strain evidence="1 2">NF3</strain>
    </source>
</reference>
<dbReference type="OrthoDB" id="3511799at2"/>
<protein>
    <submittedName>
        <fullName evidence="1">Phosphatase</fullName>
    </submittedName>
</protein>
<name>A0A1T3NZS0_9ACTN</name>
<evidence type="ECO:0000313" key="1">
    <source>
        <dbReference type="EMBL" id="OPC82348.1"/>
    </source>
</evidence>
<dbReference type="AlphaFoldDB" id="A0A1T3NZS0"/>
<organism evidence="1 2">
    <name type="scientific">Embleya scabrispora</name>
    <dbReference type="NCBI Taxonomy" id="159449"/>
    <lineage>
        <taxon>Bacteria</taxon>
        <taxon>Bacillati</taxon>
        <taxon>Actinomycetota</taxon>
        <taxon>Actinomycetes</taxon>
        <taxon>Kitasatosporales</taxon>
        <taxon>Streptomycetaceae</taxon>
        <taxon>Embleya</taxon>
    </lineage>
</organism>
<gene>
    <name evidence="1" type="ORF">B4N89_16655</name>
</gene>
<accession>A0A1T3NZS0</accession>
<dbReference type="Pfam" id="PF15698">
    <property type="entry name" value="Phosphatase"/>
    <property type="match status" value="1"/>
</dbReference>